<evidence type="ECO:0000256" key="4">
    <source>
        <dbReference type="ARBA" id="ARBA00023157"/>
    </source>
</evidence>
<gene>
    <name evidence="9" type="ORF">mMyoMyo1_012005</name>
</gene>
<accession>A0A7J7QT34</accession>
<feature type="chain" id="PRO_5029868187" description="Ig-like domain-containing protein" evidence="7">
    <location>
        <begin position="20"/>
        <end position="242"/>
    </location>
</feature>
<dbReference type="EMBL" id="JABWUV010000078">
    <property type="protein sequence ID" value="KAF6266885.1"/>
    <property type="molecule type" value="Genomic_DNA"/>
</dbReference>
<dbReference type="SMART" id="SM00406">
    <property type="entry name" value="IGv"/>
    <property type="match status" value="1"/>
</dbReference>
<keyword evidence="6" id="KW-0391">Immunity</keyword>
<keyword evidence="4" id="KW-1015">Disulfide bond</keyword>
<evidence type="ECO:0000256" key="2">
    <source>
        <dbReference type="ARBA" id="ARBA00022475"/>
    </source>
</evidence>
<keyword evidence="2" id="KW-1003">Cell membrane</keyword>
<evidence type="ECO:0000313" key="10">
    <source>
        <dbReference type="Proteomes" id="UP000527355"/>
    </source>
</evidence>
<dbReference type="Pfam" id="PF07686">
    <property type="entry name" value="V-set"/>
    <property type="match status" value="1"/>
</dbReference>
<keyword evidence="6" id="KW-1280">Immunoglobulin</keyword>
<dbReference type="SMART" id="SM00409">
    <property type="entry name" value="IG"/>
    <property type="match status" value="1"/>
</dbReference>
<protein>
    <recommendedName>
        <fullName evidence="8">Ig-like domain-containing protein</fullName>
    </recommendedName>
</protein>
<dbReference type="FunFam" id="2.60.40.10:FF:000442">
    <property type="entry name" value="Immunoglobulin lambda variable 2-8"/>
    <property type="match status" value="1"/>
</dbReference>
<keyword evidence="6" id="KW-1064">Adaptive immunity</keyword>
<dbReference type="InterPro" id="IPR013106">
    <property type="entry name" value="Ig_V-set"/>
</dbReference>
<evidence type="ECO:0000256" key="5">
    <source>
        <dbReference type="ARBA" id="ARBA00038737"/>
    </source>
</evidence>
<reference evidence="9 10" key="1">
    <citation type="journal article" date="2020" name="Nature">
        <title>Six reference-quality genomes reveal evolution of bat adaptations.</title>
        <authorList>
            <person name="Jebb D."/>
            <person name="Huang Z."/>
            <person name="Pippel M."/>
            <person name="Hughes G.M."/>
            <person name="Lavrichenko K."/>
            <person name="Devanna P."/>
            <person name="Winkler S."/>
            <person name="Jermiin L.S."/>
            <person name="Skirmuntt E.C."/>
            <person name="Katzourakis A."/>
            <person name="Burkitt-Gray L."/>
            <person name="Ray D.A."/>
            <person name="Sullivan K.A.M."/>
            <person name="Roscito J.G."/>
            <person name="Kirilenko B.M."/>
            <person name="Davalos L.M."/>
            <person name="Corthals A.P."/>
            <person name="Power M.L."/>
            <person name="Jones G."/>
            <person name="Ransome R.D."/>
            <person name="Dechmann D.K.N."/>
            <person name="Locatelli A.G."/>
            <person name="Puechmaille S.J."/>
            <person name="Fedrigo O."/>
            <person name="Jarvis E.D."/>
            <person name="Hiller M."/>
            <person name="Vernes S.C."/>
            <person name="Myers E.W."/>
            <person name="Teeling E.C."/>
        </authorList>
    </citation>
    <scope>NUCLEOTIDE SEQUENCE [LARGE SCALE GENOMIC DNA]</scope>
    <source>
        <strain evidence="9">MMyoMyo1</strain>
        <tissue evidence="9">Flight muscle</tissue>
    </source>
</reference>
<dbReference type="InterPro" id="IPR013783">
    <property type="entry name" value="Ig-like_fold"/>
</dbReference>
<dbReference type="VEuPathDB" id="HostDB:LOC118661007"/>
<dbReference type="PANTHER" id="PTHR23267">
    <property type="entry name" value="IMMUNOGLOBULIN LIGHT CHAIN"/>
    <property type="match status" value="1"/>
</dbReference>
<comment type="subcellular location">
    <subcellularLocation>
        <location evidence="1">Cell membrane</location>
    </subcellularLocation>
</comment>
<comment type="subunit">
    <text evidence="5">Immunoglobulins are composed of two identical heavy chains and two identical light chains; disulfide-linked.</text>
</comment>
<evidence type="ECO:0000256" key="3">
    <source>
        <dbReference type="ARBA" id="ARBA00023136"/>
    </source>
</evidence>
<evidence type="ECO:0000256" key="1">
    <source>
        <dbReference type="ARBA" id="ARBA00004236"/>
    </source>
</evidence>
<dbReference type="GO" id="GO:0005886">
    <property type="term" value="C:plasma membrane"/>
    <property type="evidence" value="ECO:0007669"/>
    <property type="project" value="UniProtKB-SubCell"/>
</dbReference>
<dbReference type="SUPFAM" id="SSF48726">
    <property type="entry name" value="Immunoglobulin"/>
    <property type="match status" value="1"/>
</dbReference>
<dbReference type="GO" id="GO:0019814">
    <property type="term" value="C:immunoglobulin complex"/>
    <property type="evidence" value="ECO:0007669"/>
    <property type="project" value="UniProtKB-KW"/>
</dbReference>
<comment type="caution">
    <text evidence="9">The sequence shown here is derived from an EMBL/GenBank/DDBJ whole genome shotgun (WGS) entry which is preliminary data.</text>
</comment>
<dbReference type="InterPro" id="IPR050150">
    <property type="entry name" value="IgV_Light_Chain"/>
</dbReference>
<evidence type="ECO:0000256" key="7">
    <source>
        <dbReference type="SAM" id="SignalP"/>
    </source>
</evidence>
<sequence length="242" mass="25450">MAWALLLLSLLSQGTGSWAQAPLTQPPSVSGTPGTSVTISCAGSSNDIGRYNAVSWYQQRPGVAPKLLIYGVSTRPSGIPERFSGSKSGNTATLTISGLQAEDEADYHCCSYAGSNTLHSGAGSWGSETKTRPGLPGALLALKMCPLPGQGLMREGLECTSPSWLLSFYLEVQQKNTVMKFWVSCQFPLACVKCPLRQVYPGFPGADGEAHACLSLLSSGKSDIEFLLSAQLLAALGSGLQE</sequence>
<keyword evidence="7" id="KW-0732">Signal</keyword>
<dbReference type="InterPro" id="IPR036179">
    <property type="entry name" value="Ig-like_dom_sf"/>
</dbReference>
<proteinExistence type="predicted"/>
<feature type="signal peptide" evidence="7">
    <location>
        <begin position="1"/>
        <end position="19"/>
    </location>
</feature>
<dbReference type="AlphaFoldDB" id="A0A7J7QT34"/>
<evidence type="ECO:0000256" key="6">
    <source>
        <dbReference type="ARBA" id="ARBA00043265"/>
    </source>
</evidence>
<dbReference type="InterPro" id="IPR003599">
    <property type="entry name" value="Ig_sub"/>
</dbReference>
<dbReference type="GO" id="GO:0005576">
    <property type="term" value="C:extracellular region"/>
    <property type="evidence" value="ECO:0007669"/>
    <property type="project" value="UniProtKB-ARBA"/>
</dbReference>
<dbReference type="PROSITE" id="PS50835">
    <property type="entry name" value="IG_LIKE"/>
    <property type="match status" value="1"/>
</dbReference>
<feature type="domain" description="Ig-like" evidence="8">
    <location>
        <begin position="22"/>
        <end position="109"/>
    </location>
</feature>
<keyword evidence="10" id="KW-1185">Reference proteome</keyword>
<dbReference type="Proteomes" id="UP000527355">
    <property type="component" value="Unassembled WGS sequence"/>
</dbReference>
<dbReference type="OrthoDB" id="9806038at2759"/>
<name>A0A7J7QT34_MYOMY</name>
<dbReference type="InterPro" id="IPR007110">
    <property type="entry name" value="Ig-like_dom"/>
</dbReference>
<dbReference type="Gene3D" id="2.60.40.10">
    <property type="entry name" value="Immunoglobulins"/>
    <property type="match status" value="1"/>
</dbReference>
<keyword evidence="3" id="KW-0472">Membrane</keyword>
<evidence type="ECO:0000259" key="8">
    <source>
        <dbReference type="PROSITE" id="PS50835"/>
    </source>
</evidence>
<organism evidence="9 10">
    <name type="scientific">Myotis myotis</name>
    <name type="common">Greater mouse-eared bat</name>
    <name type="synonym">Vespertilio myotis</name>
    <dbReference type="NCBI Taxonomy" id="51298"/>
    <lineage>
        <taxon>Eukaryota</taxon>
        <taxon>Metazoa</taxon>
        <taxon>Chordata</taxon>
        <taxon>Craniata</taxon>
        <taxon>Vertebrata</taxon>
        <taxon>Euteleostomi</taxon>
        <taxon>Mammalia</taxon>
        <taxon>Eutheria</taxon>
        <taxon>Laurasiatheria</taxon>
        <taxon>Chiroptera</taxon>
        <taxon>Yangochiroptera</taxon>
        <taxon>Vespertilionidae</taxon>
        <taxon>Myotis</taxon>
    </lineage>
</organism>
<evidence type="ECO:0000313" key="9">
    <source>
        <dbReference type="EMBL" id="KAF6266885.1"/>
    </source>
</evidence>